<dbReference type="Proteomes" id="UP001229421">
    <property type="component" value="Unassembled WGS sequence"/>
</dbReference>
<evidence type="ECO:0000256" key="5">
    <source>
        <dbReference type="ARBA" id="ARBA00023242"/>
    </source>
</evidence>
<keyword evidence="5" id="KW-0539">Nucleus</keyword>
<dbReference type="GO" id="GO:0043565">
    <property type="term" value="F:sequence-specific DNA binding"/>
    <property type="evidence" value="ECO:0007669"/>
    <property type="project" value="TreeGrafter"/>
</dbReference>
<evidence type="ECO:0000256" key="6">
    <source>
        <dbReference type="SAM" id="MobiDB-lite"/>
    </source>
</evidence>
<feature type="compositionally biased region" description="Pro residues" evidence="6">
    <location>
        <begin position="29"/>
        <end position="47"/>
    </location>
</feature>
<evidence type="ECO:0000256" key="4">
    <source>
        <dbReference type="ARBA" id="ARBA00023163"/>
    </source>
</evidence>
<evidence type="ECO:0000313" key="9">
    <source>
        <dbReference type="Proteomes" id="UP001229421"/>
    </source>
</evidence>
<proteinExistence type="predicted"/>
<evidence type="ECO:0000256" key="2">
    <source>
        <dbReference type="ARBA" id="ARBA00023015"/>
    </source>
</evidence>
<keyword evidence="3" id="KW-0238">DNA-binding</keyword>
<dbReference type="PANTHER" id="PTHR31072:SF273">
    <property type="entry name" value="TRANSCRIPTION FACTOR TCP4"/>
    <property type="match status" value="1"/>
</dbReference>
<dbReference type="GO" id="GO:0005634">
    <property type="term" value="C:nucleus"/>
    <property type="evidence" value="ECO:0007669"/>
    <property type="project" value="UniProtKB-SubCell"/>
</dbReference>
<keyword evidence="2" id="KW-0805">Transcription regulation</keyword>
<comment type="caution">
    <text evidence="8">The sequence shown here is derived from an EMBL/GenBank/DDBJ whole genome shotgun (WGS) entry which is preliminary data.</text>
</comment>
<keyword evidence="4" id="KW-0804">Transcription</keyword>
<evidence type="ECO:0000313" key="8">
    <source>
        <dbReference type="EMBL" id="KAK1438390.1"/>
    </source>
</evidence>
<comment type="subcellular location">
    <subcellularLocation>
        <location evidence="1">Nucleus</location>
    </subcellularLocation>
</comment>
<protein>
    <recommendedName>
        <fullName evidence="7">TCP domain-containing protein</fullName>
    </recommendedName>
</protein>
<dbReference type="EMBL" id="JAUHHV010000001">
    <property type="protein sequence ID" value="KAK1438390.1"/>
    <property type="molecule type" value="Genomic_DNA"/>
</dbReference>
<reference evidence="8" key="1">
    <citation type="journal article" date="2023" name="bioRxiv">
        <title>Improved chromosome-level genome assembly for marigold (Tagetes erecta).</title>
        <authorList>
            <person name="Jiang F."/>
            <person name="Yuan L."/>
            <person name="Wang S."/>
            <person name="Wang H."/>
            <person name="Xu D."/>
            <person name="Wang A."/>
            <person name="Fan W."/>
        </authorList>
    </citation>
    <scope>NUCLEOTIDE SEQUENCE</scope>
    <source>
        <strain evidence="8">WSJ</strain>
        <tissue evidence="8">Leaf</tissue>
    </source>
</reference>
<dbReference type="Pfam" id="PF03634">
    <property type="entry name" value="TCP"/>
    <property type="match status" value="1"/>
</dbReference>
<feature type="domain" description="TCP" evidence="7">
    <location>
        <begin position="102"/>
        <end position="143"/>
    </location>
</feature>
<gene>
    <name evidence="8" type="ORF">QVD17_04198</name>
</gene>
<accession>A0AAD8P446</accession>
<feature type="region of interest" description="Disordered" evidence="6">
    <location>
        <begin position="22"/>
        <end position="49"/>
    </location>
</feature>
<evidence type="ECO:0000256" key="3">
    <source>
        <dbReference type="ARBA" id="ARBA00023125"/>
    </source>
</evidence>
<dbReference type="InterPro" id="IPR005333">
    <property type="entry name" value="Transcription_factor_TCP"/>
</dbReference>
<dbReference type="PANTHER" id="PTHR31072">
    <property type="entry name" value="TRANSCRIPTION FACTOR TCP4-RELATED"/>
    <property type="match status" value="1"/>
</dbReference>
<dbReference type="AlphaFoldDB" id="A0AAD8P446"/>
<evidence type="ECO:0000256" key="1">
    <source>
        <dbReference type="ARBA" id="ARBA00004123"/>
    </source>
</evidence>
<dbReference type="GO" id="GO:0003700">
    <property type="term" value="F:DNA-binding transcription factor activity"/>
    <property type="evidence" value="ECO:0007669"/>
    <property type="project" value="InterPro"/>
</dbReference>
<sequence length="194" mass="21042">MDIITLGHPNSKILASPLVTNPTTIYSQSPPPPLPPPPSSTTTPPPNSSIGKKDLIVSAIVSESRDAGKKLDRISNFVHYPFHYQQYYHLGVAQNVNHYPYRVRLSAHTAIQFYDVQDRLGYDRPSKAVDWLIKKAKTAIDKLAELPAWKPTLTTTNPNSSSNANLELNSDELNRLVVGVVVEDGGGGSGGGGD</sequence>
<keyword evidence="9" id="KW-1185">Reference proteome</keyword>
<name>A0AAD8P446_TARER</name>
<organism evidence="8 9">
    <name type="scientific">Tagetes erecta</name>
    <name type="common">African marigold</name>
    <dbReference type="NCBI Taxonomy" id="13708"/>
    <lineage>
        <taxon>Eukaryota</taxon>
        <taxon>Viridiplantae</taxon>
        <taxon>Streptophyta</taxon>
        <taxon>Embryophyta</taxon>
        <taxon>Tracheophyta</taxon>
        <taxon>Spermatophyta</taxon>
        <taxon>Magnoliopsida</taxon>
        <taxon>eudicotyledons</taxon>
        <taxon>Gunneridae</taxon>
        <taxon>Pentapetalae</taxon>
        <taxon>asterids</taxon>
        <taxon>campanulids</taxon>
        <taxon>Asterales</taxon>
        <taxon>Asteraceae</taxon>
        <taxon>Asteroideae</taxon>
        <taxon>Heliantheae alliance</taxon>
        <taxon>Tageteae</taxon>
        <taxon>Tagetes</taxon>
    </lineage>
</organism>
<dbReference type="PROSITE" id="PS51369">
    <property type="entry name" value="TCP"/>
    <property type="match status" value="1"/>
</dbReference>
<dbReference type="InterPro" id="IPR017887">
    <property type="entry name" value="TF_TCP_subgr"/>
</dbReference>
<evidence type="ECO:0000259" key="7">
    <source>
        <dbReference type="PROSITE" id="PS51369"/>
    </source>
</evidence>